<keyword evidence="2" id="KW-1185">Reference proteome</keyword>
<gene>
    <name evidence="1" type="ORF">CLIB1444_02S00716</name>
</gene>
<sequence length="250" mass="28078">MISSIISHNLRSINLLRPIRNSIQVSVRSLISSKTYATSTGDNAVPDLLSNQRKTAKPLLSRKTFLLDYYKHLNDTNEIILYVHHNNITKNENKKIRNDLSKIGCKLNVIRNRIYGVYLRSENEIDPADKETSFKNKKVNHPLSPLLNGPTAIITIPTSNPQTVSDVLKILKSVQEKLFVVGAKVEKSVYDVDQVNQYKDLPTKEQLQSQLTGLLTILGGAGLVQTLESNTTSLYLTLKQHEKQLSGDDE</sequence>
<keyword evidence="1" id="KW-0687">Ribonucleoprotein</keyword>
<protein>
    <submittedName>
        <fullName evidence="1">54S ribosomal protein L11, mitochondrial</fullName>
    </submittedName>
</protein>
<evidence type="ECO:0000313" key="2">
    <source>
        <dbReference type="Proteomes" id="UP001152531"/>
    </source>
</evidence>
<accession>A0ACA9Y2A3</accession>
<dbReference type="Proteomes" id="UP001152531">
    <property type="component" value="Unassembled WGS sequence"/>
</dbReference>
<evidence type="ECO:0000313" key="1">
    <source>
        <dbReference type="EMBL" id="CAH6719090.1"/>
    </source>
</evidence>
<proteinExistence type="predicted"/>
<comment type="caution">
    <text evidence="1">The sequence shown here is derived from an EMBL/GenBank/DDBJ whole genome shotgun (WGS) entry which is preliminary data.</text>
</comment>
<dbReference type="EMBL" id="CALSDN010000002">
    <property type="protein sequence ID" value="CAH6719090.1"/>
    <property type="molecule type" value="Genomic_DNA"/>
</dbReference>
<name>A0ACA9Y2A3_9ASCO</name>
<keyword evidence="1" id="KW-0689">Ribosomal protein</keyword>
<organism evidence="1 2">
    <name type="scientific">[Candida] jaroonii</name>
    <dbReference type="NCBI Taxonomy" id="467808"/>
    <lineage>
        <taxon>Eukaryota</taxon>
        <taxon>Fungi</taxon>
        <taxon>Dikarya</taxon>
        <taxon>Ascomycota</taxon>
        <taxon>Saccharomycotina</taxon>
        <taxon>Pichiomycetes</taxon>
        <taxon>Debaryomycetaceae</taxon>
        <taxon>Yamadazyma</taxon>
    </lineage>
</organism>
<reference evidence="1" key="1">
    <citation type="submission" date="2022-06" db="EMBL/GenBank/DDBJ databases">
        <authorList>
            <person name="Legras J.-L."/>
            <person name="Devillers H."/>
            <person name="Grondin C."/>
        </authorList>
    </citation>
    <scope>NUCLEOTIDE SEQUENCE</scope>
    <source>
        <strain evidence="1">CLIB 1444</strain>
    </source>
</reference>